<reference evidence="1 2" key="1">
    <citation type="submission" date="2016-10" db="EMBL/GenBank/DDBJ databases">
        <authorList>
            <person name="de Groot N.N."/>
        </authorList>
    </citation>
    <scope>NUCLEOTIDE SEQUENCE [LARGE SCALE GENOMIC DNA]</scope>
    <source>
        <strain evidence="1 2">AA1</strain>
    </source>
</reference>
<sequence length="105" mass="11529">MLQDLSEEFTTYALKTTDAEKIRVETSQADGRGYVAFMARQEGFERGIPTVMKELAQVYLDTFTDAPAITLSLVIGGGIKGQMTFLRDEDGAAVLPEHHGAQTME</sequence>
<evidence type="ECO:0000313" key="2">
    <source>
        <dbReference type="Proteomes" id="UP000198870"/>
    </source>
</evidence>
<organism evidence="1 2">
    <name type="scientific">Desulfoluna spongiiphila</name>
    <dbReference type="NCBI Taxonomy" id="419481"/>
    <lineage>
        <taxon>Bacteria</taxon>
        <taxon>Pseudomonadati</taxon>
        <taxon>Thermodesulfobacteriota</taxon>
        <taxon>Desulfobacteria</taxon>
        <taxon>Desulfobacterales</taxon>
        <taxon>Desulfolunaceae</taxon>
        <taxon>Desulfoluna</taxon>
    </lineage>
</organism>
<dbReference type="Proteomes" id="UP000198870">
    <property type="component" value="Unassembled WGS sequence"/>
</dbReference>
<dbReference type="RefSeq" id="WP_092212354.1">
    <property type="nucleotide sequence ID" value="NZ_FMUX01000013.1"/>
</dbReference>
<dbReference type="EMBL" id="FMUX01000013">
    <property type="protein sequence ID" value="SCY61964.1"/>
    <property type="molecule type" value="Genomic_DNA"/>
</dbReference>
<gene>
    <name evidence="1" type="ORF">SAMN05216233_113129</name>
</gene>
<protein>
    <submittedName>
        <fullName evidence="1">Uncharacterized protein</fullName>
    </submittedName>
</protein>
<name>A0A1G5HE01_9BACT</name>
<keyword evidence="2" id="KW-1185">Reference proteome</keyword>
<proteinExistence type="predicted"/>
<dbReference type="AlphaFoldDB" id="A0A1G5HE01"/>
<dbReference type="STRING" id="419481.SAMN05216233_113129"/>
<accession>A0A1G5HE01</accession>
<evidence type="ECO:0000313" key="1">
    <source>
        <dbReference type="EMBL" id="SCY61964.1"/>
    </source>
</evidence>